<dbReference type="GO" id="GO:0051539">
    <property type="term" value="F:4 iron, 4 sulfur cluster binding"/>
    <property type="evidence" value="ECO:0007669"/>
    <property type="project" value="UniProtKB-KW"/>
</dbReference>
<dbReference type="EMBL" id="JAFBWN010000007">
    <property type="protein sequence ID" value="MBM2355481.1"/>
    <property type="molecule type" value="Genomic_DNA"/>
</dbReference>
<comment type="caution">
    <text evidence="7">The sequence shown here is derived from an EMBL/GenBank/DDBJ whole genome shotgun (WGS) entry which is preliminary data.</text>
</comment>
<keyword evidence="2" id="KW-0479">Metal-binding</keyword>
<evidence type="ECO:0000256" key="3">
    <source>
        <dbReference type="ARBA" id="ARBA00023004"/>
    </source>
</evidence>
<dbReference type="InterPro" id="IPR017900">
    <property type="entry name" value="4Fe4S_Fe_S_CS"/>
</dbReference>
<evidence type="ECO:0000313" key="7">
    <source>
        <dbReference type="EMBL" id="MBM2355481.1"/>
    </source>
</evidence>
<dbReference type="RefSeq" id="WP_231034349.1">
    <property type="nucleotide sequence ID" value="NZ_JAJNGX010000007.1"/>
</dbReference>
<evidence type="ECO:0000256" key="2">
    <source>
        <dbReference type="ARBA" id="ARBA00022723"/>
    </source>
</evidence>
<dbReference type="PANTHER" id="PTHR43687:SF4">
    <property type="entry name" value="BLR5484 PROTEIN"/>
    <property type="match status" value="1"/>
</dbReference>
<organism evidence="7 8">
    <name type="scientific">Pseudosulfitobacter pseudonitzschiae</name>
    <dbReference type="NCBI Taxonomy" id="1402135"/>
    <lineage>
        <taxon>Bacteria</taxon>
        <taxon>Pseudomonadati</taxon>
        <taxon>Pseudomonadota</taxon>
        <taxon>Alphaproteobacteria</taxon>
        <taxon>Rhodobacterales</taxon>
        <taxon>Roseobacteraceae</taxon>
        <taxon>Pseudosulfitobacter</taxon>
    </lineage>
</organism>
<reference evidence="7" key="1">
    <citation type="submission" date="2021-01" db="EMBL/GenBank/DDBJ databases">
        <title>Diatom-associated Roseobacters Show Island Model of Population Structure.</title>
        <authorList>
            <person name="Qu L."/>
            <person name="Feng X."/>
            <person name="Chen Y."/>
            <person name="Li L."/>
            <person name="Wang X."/>
            <person name="Hu Z."/>
            <person name="Wang H."/>
            <person name="Luo H."/>
        </authorList>
    </citation>
    <scope>NUCLEOTIDE SEQUENCE</scope>
    <source>
        <strain evidence="7">SM26-45</strain>
    </source>
</reference>
<proteinExistence type="predicted"/>
<evidence type="ECO:0000256" key="5">
    <source>
        <dbReference type="SAM" id="MobiDB-lite"/>
    </source>
</evidence>
<dbReference type="SUPFAM" id="SSF54862">
    <property type="entry name" value="4Fe-4S ferredoxins"/>
    <property type="match status" value="1"/>
</dbReference>
<dbReference type="Pfam" id="PF12838">
    <property type="entry name" value="Fer4_7"/>
    <property type="match status" value="1"/>
</dbReference>
<feature type="domain" description="4Fe-4S ferredoxin-type" evidence="6">
    <location>
        <begin position="496"/>
        <end position="525"/>
    </location>
</feature>
<evidence type="ECO:0000313" key="8">
    <source>
        <dbReference type="Proteomes" id="UP000809337"/>
    </source>
</evidence>
<dbReference type="InterPro" id="IPR050572">
    <property type="entry name" value="Fe-S_Ferredoxin"/>
</dbReference>
<evidence type="ECO:0000259" key="6">
    <source>
        <dbReference type="PROSITE" id="PS51379"/>
    </source>
</evidence>
<accession>A0A9Q2RVD9</accession>
<name>A0A9Q2RVD9_9RHOB</name>
<feature type="domain" description="4Fe-4S ferredoxin-type" evidence="6">
    <location>
        <begin position="527"/>
        <end position="556"/>
    </location>
</feature>
<dbReference type="Pfam" id="PF13187">
    <property type="entry name" value="Fer4_9"/>
    <property type="match status" value="1"/>
</dbReference>
<dbReference type="Proteomes" id="UP000809337">
    <property type="component" value="Unassembled WGS sequence"/>
</dbReference>
<keyword evidence="3" id="KW-0408">Iron</keyword>
<evidence type="ECO:0000256" key="1">
    <source>
        <dbReference type="ARBA" id="ARBA00022485"/>
    </source>
</evidence>
<dbReference type="PROSITE" id="PS00198">
    <property type="entry name" value="4FE4S_FER_1"/>
    <property type="match status" value="3"/>
</dbReference>
<evidence type="ECO:0000256" key="4">
    <source>
        <dbReference type="ARBA" id="ARBA00023014"/>
    </source>
</evidence>
<dbReference type="PANTHER" id="PTHR43687">
    <property type="entry name" value="ADENYLYLSULFATE REDUCTASE, BETA SUBUNIT"/>
    <property type="match status" value="1"/>
</dbReference>
<keyword evidence="4" id="KW-0411">Iron-sulfur</keyword>
<feature type="domain" description="4Fe-4S ferredoxin-type" evidence="6">
    <location>
        <begin position="298"/>
        <end position="327"/>
    </location>
</feature>
<keyword evidence="1" id="KW-0004">4Fe-4S</keyword>
<dbReference type="Gene3D" id="3.30.70.20">
    <property type="match status" value="2"/>
</dbReference>
<feature type="compositionally biased region" description="Basic and acidic residues" evidence="5">
    <location>
        <begin position="635"/>
        <end position="652"/>
    </location>
</feature>
<dbReference type="AlphaFoldDB" id="A0A9Q2RVD9"/>
<dbReference type="InterPro" id="IPR017896">
    <property type="entry name" value="4Fe4S_Fe-S-bd"/>
</dbReference>
<dbReference type="PROSITE" id="PS51379">
    <property type="entry name" value="4FE4S_FER_2"/>
    <property type="match status" value="3"/>
</dbReference>
<gene>
    <name evidence="7" type="ORF">JQX14_13095</name>
</gene>
<sequence>MAKTLITCDCEGSQSIDSAALADTLGHAVTPPCSALCTRQIDRAAAALTAGDAIFCCTQESRVFTELAEELGVAPPPLLDLRDRAGWSDDPASKLPKMSALASEALLNAPLEKSLDVTSEGLCLILGTGEAAVLAAHQLKDHLAVTLLTDPSQPLPDTRAFDVIGGTLRKAKGALGHFEVTIDALRQVVPGGRGDLTYTAPQDGAISHCDVILDMRGQQQPPLFPAHEKREGYLRADPAYPPAVAAAVLAASHLVGTFEQPLYVRTEPLLCAHSRAGQTACTNCLDLCPTGAITPDGDHVSVDPMICAGCGACSAACPSGAISYDAPPVDFTMLRVQTLARAYLDAGGTAPRLLVHDDTFGSEMIRLSARHGRGLPADVIPMALPALAAFGHAEALAALAAGFAGISLLLRPKSDRDAIETQIALARAIGGDARVQLIDTPDPDAMSDTLYDGTAPAPVASPVRPMGTRRQITRQAARALHPEAEVLPLPTGAPYGAVLVDSDACTLCLSCVSLCPSGALGDNPDLPQLRFQEDACLQCGLCANICPEDAITLAPQLNLTGAALEQRVLHEEAPFPCVECGTLFGVKSTIDRITDKLRNHSMFADEGKLRMIQMCDDCRINAQYHSANNPLAGAERPRPRTTDDYLSKRRDH</sequence>
<feature type="region of interest" description="Disordered" evidence="5">
    <location>
        <begin position="629"/>
        <end position="652"/>
    </location>
</feature>
<protein>
    <submittedName>
        <fullName evidence="7">4Fe-4S binding protein</fullName>
    </submittedName>
</protein>
<dbReference type="GO" id="GO:0046872">
    <property type="term" value="F:metal ion binding"/>
    <property type="evidence" value="ECO:0007669"/>
    <property type="project" value="UniProtKB-KW"/>
</dbReference>